<name>Q4T7Z9_TETNG</name>
<reference evidence="2" key="2">
    <citation type="submission" date="2004-02" db="EMBL/GenBank/DDBJ databases">
        <authorList>
            <consortium name="Genoscope"/>
            <consortium name="Whitehead Institute Centre for Genome Research"/>
        </authorList>
    </citation>
    <scope>NUCLEOTIDE SEQUENCE</scope>
</reference>
<dbReference type="OrthoDB" id="8959084at2759"/>
<gene>
    <name evidence="2" type="ORF">GSTENG00005476001</name>
</gene>
<comment type="caution">
    <text evidence="2">The sequence shown here is derived from an EMBL/GenBank/DDBJ whole genome shotgun (WGS) entry which is preliminary data.</text>
</comment>
<proteinExistence type="predicted"/>
<evidence type="ECO:0000313" key="2">
    <source>
        <dbReference type="EMBL" id="CAF90983.1"/>
    </source>
</evidence>
<feature type="region of interest" description="Disordered" evidence="1">
    <location>
        <begin position="77"/>
        <end position="105"/>
    </location>
</feature>
<organism evidence="2">
    <name type="scientific">Tetraodon nigroviridis</name>
    <name type="common">Spotted green pufferfish</name>
    <name type="synonym">Chelonodon nigroviridis</name>
    <dbReference type="NCBI Taxonomy" id="99883"/>
    <lineage>
        <taxon>Eukaryota</taxon>
        <taxon>Metazoa</taxon>
        <taxon>Chordata</taxon>
        <taxon>Craniata</taxon>
        <taxon>Vertebrata</taxon>
        <taxon>Euteleostomi</taxon>
        <taxon>Actinopterygii</taxon>
        <taxon>Neopterygii</taxon>
        <taxon>Teleostei</taxon>
        <taxon>Neoteleostei</taxon>
        <taxon>Acanthomorphata</taxon>
        <taxon>Eupercaria</taxon>
        <taxon>Tetraodontiformes</taxon>
        <taxon>Tetradontoidea</taxon>
        <taxon>Tetraodontidae</taxon>
        <taxon>Tetraodon</taxon>
    </lineage>
</organism>
<reference evidence="2" key="1">
    <citation type="journal article" date="2004" name="Nature">
        <title>Genome duplication in the teleost fish Tetraodon nigroviridis reveals the early vertebrate proto-karyotype.</title>
        <authorList>
            <person name="Jaillon O."/>
            <person name="Aury J.-M."/>
            <person name="Brunet F."/>
            <person name="Petit J.-L."/>
            <person name="Stange-Thomann N."/>
            <person name="Mauceli E."/>
            <person name="Bouneau L."/>
            <person name="Fischer C."/>
            <person name="Ozouf-Costaz C."/>
            <person name="Bernot A."/>
            <person name="Nicaud S."/>
            <person name="Jaffe D."/>
            <person name="Fisher S."/>
            <person name="Lutfalla G."/>
            <person name="Dossat C."/>
            <person name="Segurens B."/>
            <person name="Dasilva C."/>
            <person name="Salanoubat M."/>
            <person name="Levy M."/>
            <person name="Boudet N."/>
            <person name="Castellano S."/>
            <person name="Anthouard V."/>
            <person name="Jubin C."/>
            <person name="Castelli V."/>
            <person name="Katinka M."/>
            <person name="Vacherie B."/>
            <person name="Biemont C."/>
            <person name="Skalli Z."/>
            <person name="Cattolico L."/>
            <person name="Poulain J."/>
            <person name="De Berardinis V."/>
            <person name="Cruaud C."/>
            <person name="Duprat S."/>
            <person name="Brottier P."/>
            <person name="Coutanceau J.-P."/>
            <person name="Gouzy J."/>
            <person name="Parra G."/>
            <person name="Lardier G."/>
            <person name="Chapple C."/>
            <person name="McKernan K.J."/>
            <person name="McEwan P."/>
            <person name="Bosak S."/>
            <person name="Kellis M."/>
            <person name="Volff J.-N."/>
            <person name="Guigo R."/>
            <person name="Zody M.C."/>
            <person name="Mesirov J."/>
            <person name="Lindblad-Toh K."/>
            <person name="Birren B."/>
            <person name="Nusbaum C."/>
            <person name="Kahn D."/>
            <person name="Robinson-Rechavi M."/>
            <person name="Laudet V."/>
            <person name="Schachter V."/>
            <person name="Quetier F."/>
            <person name="Saurin W."/>
            <person name="Scarpelli C."/>
            <person name="Wincker P."/>
            <person name="Lander E.S."/>
            <person name="Weissenbach J."/>
            <person name="Roest Crollius H."/>
        </authorList>
    </citation>
    <scope>NUCLEOTIDE SEQUENCE [LARGE SCALE GENOMIC DNA]</scope>
</reference>
<evidence type="ECO:0000256" key="1">
    <source>
        <dbReference type="SAM" id="MobiDB-lite"/>
    </source>
</evidence>
<dbReference type="EMBL" id="CAAE01007940">
    <property type="protein sequence ID" value="CAF90983.1"/>
    <property type="molecule type" value="Genomic_DNA"/>
</dbReference>
<sequence length="241" mass="26338">MSVDSENSFLLPTPQDLRTSCVFQATEEQDEGPGGAEESLPAADFRRSTYSEPADCDTIFRSSDFLTLVKEMPSLATPPVPLLSSTPSSTAPGLGTSTTDSPGGVNIRKRRRLAASPGGLRWNSAGRRADVCWGTSDFEEDRFNRRATFAGGRQRATPPETVEALGQRLQEGVQRPGCPDPVLREASQPGFLSYQSETTLMGSQRQFEPELRSKEQLETFHSMEEKVRGFGGVCSLLEMIL</sequence>
<feature type="compositionally biased region" description="Low complexity" evidence="1">
    <location>
        <begin position="82"/>
        <end position="99"/>
    </location>
</feature>
<protein>
    <submittedName>
        <fullName evidence="2">(spotted green pufferfish) hypothetical protein</fullName>
    </submittedName>
</protein>
<accession>Q4T7Z9</accession>
<dbReference type="KEGG" id="tng:GSTEN00005476G001"/>
<dbReference type="AlphaFoldDB" id="Q4T7Z9"/>